<reference evidence="2 3" key="1">
    <citation type="journal article" date="2017" name="Nat. Commun.">
        <title>Genome assembly with in vitro proximity ligation data and whole-genome triplication in lettuce.</title>
        <authorList>
            <person name="Reyes-Chin-Wo S."/>
            <person name="Wang Z."/>
            <person name="Yang X."/>
            <person name="Kozik A."/>
            <person name="Arikit S."/>
            <person name="Song C."/>
            <person name="Xia L."/>
            <person name="Froenicke L."/>
            <person name="Lavelle D.O."/>
            <person name="Truco M.J."/>
            <person name="Xia R."/>
            <person name="Zhu S."/>
            <person name="Xu C."/>
            <person name="Xu H."/>
            <person name="Xu X."/>
            <person name="Cox K."/>
            <person name="Korf I."/>
            <person name="Meyers B.C."/>
            <person name="Michelmore R.W."/>
        </authorList>
    </citation>
    <scope>NUCLEOTIDE SEQUENCE [LARGE SCALE GENOMIC DNA]</scope>
    <source>
        <strain evidence="3">cv. Salinas</strain>
        <tissue evidence="2">Seedlings</tissue>
    </source>
</reference>
<name>A0A9R1VHA5_LACSA</name>
<evidence type="ECO:0000313" key="2">
    <source>
        <dbReference type="EMBL" id="KAJ0205274.1"/>
    </source>
</evidence>
<keyword evidence="1" id="KW-0812">Transmembrane</keyword>
<keyword evidence="1" id="KW-1133">Transmembrane helix</keyword>
<evidence type="ECO:0000256" key="1">
    <source>
        <dbReference type="SAM" id="Phobius"/>
    </source>
</evidence>
<accession>A0A9R1VHA5</accession>
<dbReference type="EMBL" id="NBSK02000005">
    <property type="protein sequence ID" value="KAJ0205274.1"/>
    <property type="molecule type" value="Genomic_DNA"/>
</dbReference>
<protein>
    <submittedName>
        <fullName evidence="2">Uncharacterized protein</fullName>
    </submittedName>
</protein>
<sequence>MGKKGKDTNNGESDVDCTQYYDITMNILFAMVSEPYYLLHFLTFFSYFSIRFSTSQLFSPEFAGHLLRRELQALLAFVTLTAVKMVKEETWDGFVADMLVFAKIFPVGISLVLDYHLTLRFMLAFLGSSAQLTPLQLEALLTEGGTSKFWLMVKEETWDGFVADMLVFAKIFLVGISLVLDYHLTLWFMLAFLVIYIFRIQPPYTGLGSSAQLTPLQLEALLTEGGTSKFWLVSFTIL</sequence>
<dbReference type="Proteomes" id="UP000235145">
    <property type="component" value="Unassembled WGS sequence"/>
</dbReference>
<gene>
    <name evidence="2" type="ORF">LSAT_V11C500233450</name>
</gene>
<dbReference type="AlphaFoldDB" id="A0A9R1VHA5"/>
<proteinExistence type="predicted"/>
<evidence type="ECO:0000313" key="3">
    <source>
        <dbReference type="Proteomes" id="UP000235145"/>
    </source>
</evidence>
<keyword evidence="1" id="KW-0472">Membrane</keyword>
<feature type="transmembrane region" description="Helical" evidence="1">
    <location>
        <begin position="36"/>
        <end position="54"/>
    </location>
</feature>
<feature type="transmembrane region" description="Helical" evidence="1">
    <location>
        <begin position="98"/>
        <end position="117"/>
    </location>
</feature>
<organism evidence="2 3">
    <name type="scientific">Lactuca sativa</name>
    <name type="common">Garden lettuce</name>
    <dbReference type="NCBI Taxonomy" id="4236"/>
    <lineage>
        <taxon>Eukaryota</taxon>
        <taxon>Viridiplantae</taxon>
        <taxon>Streptophyta</taxon>
        <taxon>Embryophyta</taxon>
        <taxon>Tracheophyta</taxon>
        <taxon>Spermatophyta</taxon>
        <taxon>Magnoliopsida</taxon>
        <taxon>eudicotyledons</taxon>
        <taxon>Gunneridae</taxon>
        <taxon>Pentapetalae</taxon>
        <taxon>asterids</taxon>
        <taxon>campanulids</taxon>
        <taxon>Asterales</taxon>
        <taxon>Asteraceae</taxon>
        <taxon>Cichorioideae</taxon>
        <taxon>Cichorieae</taxon>
        <taxon>Lactucinae</taxon>
        <taxon>Lactuca</taxon>
    </lineage>
</organism>
<keyword evidence="3" id="KW-1185">Reference proteome</keyword>
<comment type="caution">
    <text evidence="2">The sequence shown here is derived from an EMBL/GenBank/DDBJ whole genome shotgun (WGS) entry which is preliminary data.</text>
</comment>